<dbReference type="Gene3D" id="3.10.180.10">
    <property type="entry name" value="2,3-Dihydroxybiphenyl 1,2-Dioxygenase, domain 1"/>
    <property type="match status" value="1"/>
</dbReference>
<name>A0A0D4BXE6_9MICC</name>
<evidence type="ECO:0000259" key="1">
    <source>
        <dbReference type="PROSITE" id="PS51819"/>
    </source>
</evidence>
<dbReference type="PATRIC" id="fig|1618207.4.peg.1128"/>
<dbReference type="HOGENOM" id="CLU_131565_1_0_11"/>
<organism evidence="2 3">
    <name type="scientific">Psychromicrobium lacuslunae</name>
    <dbReference type="NCBI Taxonomy" id="1618207"/>
    <lineage>
        <taxon>Bacteria</taxon>
        <taxon>Bacillati</taxon>
        <taxon>Actinomycetota</taxon>
        <taxon>Actinomycetes</taxon>
        <taxon>Micrococcales</taxon>
        <taxon>Micrococcaceae</taxon>
        <taxon>Psychromicrobium</taxon>
    </lineage>
</organism>
<reference evidence="2 3" key="1">
    <citation type="journal article" date="2015" name="Genome Announc.">
        <title>Complete Genome Sequencing of Protease-Producing Novel Arthrobacter sp. Strain IHBB 11108 Using PacBio Single-Molecule Real-Time Sequencing Technology.</title>
        <authorList>
            <person name="Kiran S."/>
            <person name="Swarnkar M.K."/>
            <person name="Pal M."/>
            <person name="Thakur R."/>
            <person name="Tewari R."/>
            <person name="Singh A.K."/>
            <person name="Gulati A."/>
        </authorList>
    </citation>
    <scope>NUCLEOTIDE SEQUENCE [LARGE SCALE GENOMIC DNA]</scope>
    <source>
        <strain evidence="2 3">IHBB 11108</strain>
    </source>
</reference>
<gene>
    <name evidence="2" type="ORF">UM93_05550</name>
</gene>
<keyword evidence="3" id="KW-1185">Reference proteome</keyword>
<accession>A0A0D4BXE6</accession>
<protein>
    <submittedName>
        <fullName evidence="2">Glyoxalase</fullName>
    </submittedName>
</protein>
<dbReference type="InterPro" id="IPR004360">
    <property type="entry name" value="Glyas_Fos-R_dOase_dom"/>
</dbReference>
<dbReference type="Proteomes" id="UP000061839">
    <property type="component" value="Chromosome"/>
</dbReference>
<proteinExistence type="predicted"/>
<dbReference type="KEGG" id="ari:UM93_05550"/>
<evidence type="ECO:0000313" key="2">
    <source>
        <dbReference type="EMBL" id="AJT41117.1"/>
    </source>
</evidence>
<dbReference type="PROSITE" id="PS51819">
    <property type="entry name" value="VOC"/>
    <property type="match status" value="1"/>
</dbReference>
<dbReference type="EMBL" id="CP011005">
    <property type="protein sequence ID" value="AJT41117.1"/>
    <property type="molecule type" value="Genomic_DNA"/>
</dbReference>
<dbReference type="Pfam" id="PF00903">
    <property type="entry name" value="Glyoxalase"/>
    <property type="match status" value="1"/>
</dbReference>
<dbReference type="AlphaFoldDB" id="A0A0D4BXE6"/>
<dbReference type="InterPro" id="IPR029068">
    <property type="entry name" value="Glyas_Bleomycin-R_OHBP_Dase"/>
</dbReference>
<evidence type="ECO:0000313" key="3">
    <source>
        <dbReference type="Proteomes" id="UP000061839"/>
    </source>
</evidence>
<dbReference type="STRING" id="1618207.UM93_05550"/>
<dbReference type="RefSeq" id="WP_045074233.1">
    <property type="nucleotide sequence ID" value="NZ_CP011005.1"/>
</dbReference>
<dbReference type="InterPro" id="IPR037523">
    <property type="entry name" value="VOC_core"/>
</dbReference>
<feature type="domain" description="VOC" evidence="1">
    <location>
        <begin position="5"/>
        <end position="119"/>
    </location>
</feature>
<sequence length="120" mass="13105">MFEASQTFSGFSTDDIPAAKVFYSEKLGLPVSESNGMLQLDLAGRNHLIYPKPNHEPASYTALNFPTADIVATVSELRERGAVFEEYPGVDEDGIMRQGGPLIAWFKDPAGNILSVIQLD</sequence>
<dbReference type="OrthoDB" id="9804907at2"/>
<dbReference type="SUPFAM" id="SSF54593">
    <property type="entry name" value="Glyoxalase/Bleomycin resistance protein/Dihydroxybiphenyl dioxygenase"/>
    <property type="match status" value="1"/>
</dbReference>